<gene>
    <name evidence="1" type="ORF">E2C01_084158</name>
</gene>
<name>A0A5B7IZ71_PORTR</name>
<organism evidence="1 2">
    <name type="scientific">Portunus trituberculatus</name>
    <name type="common">Swimming crab</name>
    <name type="synonym">Neptunus trituberculatus</name>
    <dbReference type="NCBI Taxonomy" id="210409"/>
    <lineage>
        <taxon>Eukaryota</taxon>
        <taxon>Metazoa</taxon>
        <taxon>Ecdysozoa</taxon>
        <taxon>Arthropoda</taxon>
        <taxon>Crustacea</taxon>
        <taxon>Multicrustacea</taxon>
        <taxon>Malacostraca</taxon>
        <taxon>Eumalacostraca</taxon>
        <taxon>Eucarida</taxon>
        <taxon>Decapoda</taxon>
        <taxon>Pleocyemata</taxon>
        <taxon>Brachyura</taxon>
        <taxon>Eubrachyura</taxon>
        <taxon>Portunoidea</taxon>
        <taxon>Portunidae</taxon>
        <taxon>Portuninae</taxon>
        <taxon>Portunus</taxon>
    </lineage>
</organism>
<dbReference type="Proteomes" id="UP000324222">
    <property type="component" value="Unassembled WGS sequence"/>
</dbReference>
<comment type="caution">
    <text evidence="1">The sequence shown here is derived from an EMBL/GenBank/DDBJ whole genome shotgun (WGS) entry which is preliminary data.</text>
</comment>
<evidence type="ECO:0000313" key="1">
    <source>
        <dbReference type="EMBL" id="MPC89222.1"/>
    </source>
</evidence>
<reference evidence="1 2" key="1">
    <citation type="submission" date="2019-05" db="EMBL/GenBank/DDBJ databases">
        <title>Another draft genome of Portunus trituberculatus and its Hox gene families provides insights of decapod evolution.</title>
        <authorList>
            <person name="Jeong J.-H."/>
            <person name="Song I."/>
            <person name="Kim S."/>
            <person name="Choi T."/>
            <person name="Kim D."/>
            <person name="Ryu S."/>
            <person name="Kim W."/>
        </authorList>
    </citation>
    <scope>NUCLEOTIDE SEQUENCE [LARGE SCALE GENOMIC DNA]</scope>
    <source>
        <tissue evidence="1">Muscle</tissue>
    </source>
</reference>
<dbReference type="AlphaFoldDB" id="A0A5B7IZ71"/>
<sequence>MVLEAACAGGKLVAGASCGEHSDESLCLLLGVEGWAAGLGGAAPEAVLTLLHNWPRDVCWLKVEHHSSNLASFAFRDTSHARATTSCKSLKLVGLGSLLYSFLWTLTRWLRSCTSSL</sequence>
<keyword evidence="2" id="KW-1185">Reference proteome</keyword>
<accession>A0A5B7IZ71</accession>
<dbReference type="EMBL" id="VSRR010080286">
    <property type="protein sequence ID" value="MPC89222.1"/>
    <property type="molecule type" value="Genomic_DNA"/>
</dbReference>
<proteinExistence type="predicted"/>
<evidence type="ECO:0000313" key="2">
    <source>
        <dbReference type="Proteomes" id="UP000324222"/>
    </source>
</evidence>
<protein>
    <submittedName>
        <fullName evidence="1">Uncharacterized protein</fullName>
    </submittedName>
</protein>